<name>A0A8F5BRI4_SACSH</name>
<dbReference type="Pfam" id="PF03297">
    <property type="entry name" value="Ribosomal_S25"/>
    <property type="match status" value="1"/>
</dbReference>
<evidence type="ECO:0000313" key="6">
    <source>
        <dbReference type="Proteomes" id="UP000694018"/>
    </source>
</evidence>
<gene>
    <name evidence="5" type="ORF">J5U23_03015</name>
</gene>
<dbReference type="OrthoDB" id="43999at2157"/>
<reference evidence="5" key="1">
    <citation type="journal article" date="2021" name="Environ. Microbiol.">
        <title>New insights into the diversity and evolution of the archaeal mobilome from three complete genomes of Saccharolobus shibatae.</title>
        <authorList>
            <person name="Medvedeva S."/>
            <person name="Brandt D."/>
            <person name="Cvirkaite-Krupovic V."/>
            <person name="Liu Y."/>
            <person name="Severinov K."/>
            <person name="Ishino S."/>
            <person name="Ishino Y."/>
            <person name="Prangishvili D."/>
            <person name="Kalinowski J."/>
            <person name="Krupovic M."/>
        </authorList>
    </citation>
    <scope>NUCLEOTIDE SEQUENCE</scope>
    <source>
        <strain evidence="5">B12</strain>
    </source>
</reference>
<evidence type="ECO:0000256" key="1">
    <source>
        <dbReference type="ARBA" id="ARBA00009106"/>
    </source>
</evidence>
<feature type="region of interest" description="Disordered" evidence="4">
    <location>
        <begin position="1"/>
        <end position="37"/>
    </location>
</feature>
<dbReference type="PANTHER" id="PTHR12850">
    <property type="entry name" value="40S RIBOSOMAL PROTEIN S25"/>
    <property type="match status" value="1"/>
</dbReference>
<dbReference type="GO" id="GO:1990904">
    <property type="term" value="C:ribonucleoprotein complex"/>
    <property type="evidence" value="ECO:0007669"/>
    <property type="project" value="UniProtKB-KW"/>
</dbReference>
<evidence type="ECO:0000313" key="5">
    <source>
        <dbReference type="EMBL" id="QXJ30124.1"/>
    </source>
</evidence>
<dbReference type="NCBIfam" id="NF006814">
    <property type="entry name" value="PRK09334.1-4"/>
    <property type="match status" value="1"/>
</dbReference>
<comment type="similarity">
    <text evidence="1">Belongs to the eukaryotic ribosomal protein eS25 family.</text>
</comment>
<dbReference type="Proteomes" id="UP000694018">
    <property type="component" value="Chromosome"/>
</dbReference>
<protein>
    <submittedName>
        <fullName evidence="5">SSU ribosomal protein S25e</fullName>
    </submittedName>
</protein>
<organism evidence="5 6">
    <name type="scientific">Saccharolobus shibatae (strain ATCC 51178 / DSM 5389 / JCM 8931 / NBRC 15437 / B12)</name>
    <name type="common">Sulfolobus shibatae</name>
    <dbReference type="NCBI Taxonomy" id="523848"/>
    <lineage>
        <taxon>Archaea</taxon>
        <taxon>Thermoproteota</taxon>
        <taxon>Thermoprotei</taxon>
        <taxon>Sulfolobales</taxon>
        <taxon>Sulfolobaceae</taxon>
        <taxon>Saccharolobus</taxon>
    </lineage>
</organism>
<dbReference type="EMBL" id="CP077717">
    <property type="protein sequence ID" value="QXJ30124.1"/>
    <property type="molecule type" value="Genomic_DNA"/>
</dbReference>
<evidence type="ECO:0000256" key="4">
    <source>
        <dbReference type="SAM" id="MobiDB-lite"/>
    </source>
</evidence>
<feature type="compositionally biased region" description="Basic and acidic residues" evidence="4">
    <location>
        <begin position="12"/>
        <end position="37"/>
    </location>
</feature>
<evidence type="ECO:0000256" key="2">
    <source>
        <dbReference type="ARBA" id="ARBA00022980"/>
    </source>
</evidence>
<dbReference type="GeneID" id="65564488"/>
<keyword evidence="3" id="KW-0687">Ribonucleoprotein</keyword>
<evidence type="ECO:0000256" key="3">
    <source>
        <dbReference type="ARBA" id="ARBA00023274"/>
    </source>
</evidence>
<dbReference type="RefSeq" id="WP_218258793.1">
    <property type="nucleotide sequence ID" value="NZ_CP077717.1"/>
</dbReference>
<keyword evidence="2 5" id="KW-0689">Ribosomal protein</keyword>
<dbReference type="KEGG" id="sshi:J5U23_03015"/>
<proteinExistence type="inferred from homology"/>
<dbReference type="InterPro" id="IPR004977">
    <property type="entry name" value="Ribosomal_eS25"/>
</dbReference>
<dbReference type="AlphaFoldDB" id="A0A8F5BRI4"/>
<dbReference type="GO" id="GO:0005840">
    <property type="term" value="C:ribosome"/>
    <property type="evidence" value="ECO:0007669"/>
    <property type="project" value="UniProtKB-KW"/>
</dbReference>
<sequence>MGGASKKPISTMEKRLKKEAEKQQKAEEKKKGPSKTGKEIISRAVTIDEETKKRVLDEIKKESIITPYALATKSGISISVARKILKELENQNIVKLYSKNRRLEIYIAAS</sequence>
<accession>A0A8F5BRI4</accession>